<dbReference type="InterPro" id="IPR036079">
    <property type="entry name" value="ATPase_csu/dsu_sf"/>
</dbReference>
<dbReference type="Proteomes" id="UP000474718">
    <property type="component" value="Unassembled WGS sequence"/>
</dbReference>
<accession>A0AAQ1RVG1</accession>
<proteinExistence type="predicted"/>
<dbReference type="Proteomes" id="UP000184089">
    <property type="component" value="Unassembled WGS sequence"/>
</dbReference>
<dbReference type="SUPFAM" id="SSF103486">
    <property type="entry name" value="V-type ATP synthase subunit C"/>
    <property type="match status" value="1"/>
</dbReference>
<reference evidence="5" key="2">
    <citation type="submission" date="2016-11" db="EMBL/GenBank/DDBJ databases">
        <authorList>
            <person name="Jaros S."/>
            <person name="Januszkiewicz K."/>
            <person name="Wedrychowicz H."/>
        </authorList>
    </citation>
    <scope>NUCLEOTIDE SEQUENCE [LARGE SCALE GENOMIC DNA]</scope>
    <source>
        <strain evidence="5">DSM 4029</strain>
    </source>
</reference>
<dbReference type="InterPro" id="IPR002843">
    <property type="entry name" value="ATPase_V0-cplx_csu/dsu"/>
</dbReference>
<evidence type="ECO:0000256" key="1">
    <source>
        <dbReference type="ARBA" id="ARBA00022448"/>
    </source>
</evidence>
<reference evidence="3 6" key="3">
    <citation type="journal article" date="2019" name="Nat. Med.">
        <title>A library of human gut bacterial isolates paired with longitudinal multiomics data enables mechanistic microbiome research.</title>
        <authorList>
            <person name="Poyet M."/>
            <person name="Groussin M."/>
            <person name="Gibbons S.M."/>
            <person name="Avila-Pacheco J."/>
            <person name="Jiang X."/>
            <person name="Kearney S.M."/>
            <person name="Perrotta A.R."/>
            <person name="Berdy B."/>
            <person name="Zhao S."/>
            <person name="Lieberman T.D."/>
            <person name="Swanson P.K."/>
            <person name="Smith M."/>
            <person name="Roesemann S."/>
            <person name="Alexander J.E."/>
            <person name="Rich S.A."/>
            <person name="Livny J."/>
            <person name="Vlamakis H."/>
            <person name="Clish C."/>
            <person name="Bullock K."/>
            <person name="Deik A."/>
            <person name="Scott J."/>
            <person name="Pierce K.A."/>
            <person name="Xavier R.J."/>
            <person name="Alm E.J."/>
        </authorList>
    </citation>
    <scope>NUCLEOTIDE SEQUENCE [LARGE SCALE GENOMIC DNA]</scope>
    <source>
        <strain evidence="3 6">BIOML-A2</strain>
    </source>
</reference>
<comment type="caution">
    <text evidence="4">The sequence shown here is derived from an EMBL/GenBank/DDBJ whole genome shotgun (WGS) entry which is preliminary data.</text>
</comment>
<evidence type="ECO:0000313" key="3">
    <source>
        <dbReference type="EMBL" id="MZL68402.1"/>
    </source>
</evidence>
<dbReference type="PANTHER" id="PTHR38682">
    <property type="entry name" value="V-TYPE ATP SYNTHASE SUBUNIT C"/>
    <property type="match status" value="1"/>
</dbReference>
<protein>
    <submittedName>
        <fullName evidence="4">V/A-type H+-transporting ATPase subunit C</fullName>
    </submittedName>
</protein>
<dbReference type="EMBL" id="WWVX01000001">
    <property type="protein sequence ID" value="MZL68402.1"/>
    <property type="molecule type" value="Genomic_DNA"/>
</dbReference>
<dbReference type="RefSeq" id="WP_021660502.1">
    <property type="nucleotide sequence ID" value="NZ_FQVY01000001.1"/>
</dbReference>
<dbReference type="Pfam" id="PF01992">
    <property type="entry name" value="vATP-synt_AC39"/>
    <property type="match status" value="1"/>
</dbReference>
<keyword evidence="2" id="KW-0406">Ion transport</keyword>
<organism evidence="4 5">
    <name type="scientific">Bittarella massiliensis</name>
    <name type="common">ex Durand et al. 2017</name>
    <dbReference type="NCBI Taxonomy" id="1720313"/>
    <lineage>
        <taxon>Bacteria</taxon>
        <taxon>Bacillati</taxon>
        <taxon>Bacillota</taxon>
        <taxon>Clostridia</taxon>
        <taxon>Eubacteriales</taxon>
        <taxon>Oscillospiraceae</taxon>
        <taxon>Bittarella (ex Durand et al. 2017)</taxon>
    </lineage>
</organism>
<dbReference type="EMBL" id="FQVY01000001">
    <property type="protein sequence ID" value="SHF87416.1"/>
    <property type="molecule type" value="Genomic_DNA"/>
</dbReference>
<dbReference type="PANTHER" id="PTHR38682:SF1">
    <property type="entry name" value="V-TYPE ATP SYNTHASE SUBUNIT C"/>
    <property type="match status" value="1"/>
</dbReference>
<evidence type="ECO:0000313" key="5">
    <source>
        <dbReference type="Proteomes" id="UP000184089"/>
    </source>
</evidence>
<keyword evidence="1" id="KW-0813">Transport</keyword>
<dbReference type="InterPro" id="IPR044911">
    <property type="entry name" value="V-type_ATPase_csu/dsu_dom_3"/>
</dbReference>
<reference evidence="4" key="1">
    <citation type="submission" date="2016-11" db="EMBL/GenBank/DDBJ databases">
        <authorList>
            <person name="Varghese N."/>
            <person name="Submissions S."/>
        </authorList>
    </citation>
    <scope>NUCLEOTIDE SEQUENCE</scope>
    <source>
        <strain evidence="4">DSM 4029</strain>
    </source>
</reference>
<dbReference type="AlphaFoldDB" id="A0AAQ1RVG1"/>
<evidence type="ECO:0000256" key="2">
    <source>
        <dbReference type="ARBA" id="ARBA00023065"/>
    </source>
</evidence>
<dbReference type="Gene3D" id="1.10.132.50">
    <property type="entry name" value="ATP synthase (C/AC39) subunit, domain 3"/>
    <property type="match status" value="3"/>
</dbReference>
<sequence length="348" mass="40268">MFTTFSQNAILAKIKAMYGKRITPSQYGEMLHKTSLSELAAYLKNSTHYQDAMDTVNPAALHRGQLEATVKKDLFYSLLRLVRYLPGRKEREQYVSFFIGQIEMDQLIGCINRLDAEGETHFVPEVPTFLLDYLSFDAVALGQAETGRELLELLEKTPYYKTVEPFALAPGEFDVSSCVIALRQQYYNRLFSLIEETYKGKTRQEMMDIVSTSLELQNITNLYRLKVYFHYKPEELDRFIVHNEYSRLSDRFLQSLAAAPSGDAFIREIAQSSYKNYFDKDDFLYIEYHTSYIKYHLSRRHISFATKAATAFLAYVTLGTVECDNIIHIVEGIRYGVQPEDIQKLLII</sequence>
<evidence type="ECO:0000313" key="4">
    <source>
        <dbReference type="EMBL" id="SHF87416.1"/>
    </source>
</evidence>
<dbReference type="InterPro" id="IPR050873">
    <property type="entry name" value="V-ATPase_V0D/AC39_subunit"/>
</dbReference>
<keyword evidence="6" id="KW-1185">Reference proteome</keyword>
<dbReference type="GO" id="GO:0046961">
    <property type="term" value="F:proton-transporting ATPase activity, rotational mechanism"/>
    <property type="evidence" value="ECO:0007669"/>
    <property type="project" value="InterPro"/>
</dbReference>
<evidence type="ECO:0000313" key="6">
    <source>
        <dbReference type="Proteomes" id="UP000474718"/>
    </source>
</evidence>
<name>A0AAQ1RVG1_9FIRM</name>
<gene>
    <name evidence="3" type="ORF">GT747_01255</name>
    <name evidence="4" type="ORF">SAMN05444424_1001</name>
</gene>